<evidence type="ECO:0000256" key="5">
    <source>
        <dbReference type="SAM" id="SignalP"/>
    </source>
</evidence>
<keyword evidence="4" id="KW-0067">ATP-binding</keyword>
<evidence type="ECO:0000256" key="4">
    <source>
        <dbReference type="PIRSR" id="PIRSR600407-2"/>
    </source>
</evidence>
<dbReference type="Gramene" id="Potri.013G053700.2.v4.1">
    <property type="protein sequence ID" value="Potri.013G053700.2.v4.1"/>
    <property type="gene ID" value="Potri.013G053700.v4.1"/>
</dbReference>
<dbReference type="Gramene" id="Potri.013G053700.7.v4.1">
    <property type="protein sequence ID" value="Potri.013G053700.7.v4.1"/>
    <property type="gene ID" value="Potri.013G053700.v4.1"/>
</dbReference>
<evidence type="ECO:0000256" key="2">
    <source>
        <dbReference type="ARBA" id="ARBA00022801"/>
    </source>
</evidence>
<feature type="signal peptide" evidence="5">
    <location>
        <begin position="1"/>
        <end position="21"/>
    </location>
</feature>
<dbReference type="Gene3D" id="3.30.420.150">
    <property type="entry name" value="Exopolyphosphatase. Domain 2"/>
    <property type="match status" value="1"/>
</dbReference>
<dbReference type="OrthoDB" id="6372431at2759"/>
<proteinExistence type="inferred from homology"/>
<protein>
    <recommendedName>
        <fullName evidence="8">Apyrase</fullName>
    </recommendedName>
</protein>
<evidence type="ECO:0000256" key="3">
    <source>
        <dbReference type="PIRSR" id="PIRSR600407-1"/>
    </source>
</evidence>
<keyword evidence="5" id="KW-0732">Signal</keyword>
<keyword evidence="2" id="KW-0378">Hydrolase</keyword>
<evidence type="ECO:0000313" key="7">
    <source>
        <dbReference type="Proteomes" id="UP000006729"/>
    </source>
</evidence>
<gene>
    <name evidence="6" type="ORF">POPTR_013G053700</name>
</gene>
<keyword evidence="4" id="KW-0547">Nucleotide-binding</keyword>
<dbReference type="Pfam" id="PF01150">
    <property type="entry name" value="GDA1_CD39"/>
    <property type="match status" value="1"/>
</dbReference>
<evidence type="ECO:0000256" key="1">
    <source>
        <dbReference type="ARBA" id="ARBA00009283"/>
    </source>
</evidence>
<dbReference type="Gramene" id="Potri.013G053700.4.v4.1">
    <property type="protein sequence ID" value="Potri.013G053700.4.v4.1"/>
    <property type="gene ID" value="Potri.013G053700.v4.1"/>
</dbReference>
<dbReference type="InParanoid" id="A0A3N7FVN3"/>
<dbReference type="SMR" id="A0A3N7FVN3"/>
<dbReference type="AlphaFoldDB" id="A0A3N7FVN3"/>
<comment type="similarity">
    <text evidence="1">Belongs to the GDA1/CD39 NTPase family.</text>
</comment>
<accession>A0A3N7FVN3</accession>
<dbReference type="Proteomes" id="UP000006729">
    <property type="component" value="Chromosome 13"/>
</dbReference>
<dbReference type="PANTHER" id="PTHR11782:SF83">
    <property type="entry name" value="GUANOSINE-DIPHOSPHATASE"/>
    <property type="match status" value="1"/>
</dbReference>
<feature type="active site" description="Proton acceptor" evidence="3">
    <location>
        <position position="164"/>
    </location>
</feature>
<dbReference type="GO" id="GO:0009134">
    <property type="term" value="P:nucleoside diphosphate catabolic process"/>
    <property type="evidence" value="ECO:0000318"/>
    <property type="project" value="GO_Central"/>
</dbReference>
<dbReference type="Gramene" id="Potri.013G053700.6.v4.1">
    <property type="protein sequence ID" value="Potri.013G053700.6.v4.1"/>
    <property type="gene ID" value="Potri.013G053700.v4.1"/>
</dbReference>
<organism evidence="6 7">
    <name type="scientific">Populus trichocarpa</name>
    <name type="common">Western balsam poplar</name>
    <name type="synonym">Populus balsamifera subsp. trichocarpa</name>
    <dbReference type="NCBI Taxonomy" id="3694"/>
    <lineage>
        <taxon>Eukaryota</taxon>
        <taxon>Viridiplantae</taxon>
        <taxon>Streptophyta</taxon>
        <taxon>Embryophyta</taxon>
        <taxon>Tracheophyta</taxon>
        <taxon>Spermatophyta</taxon>
        <taxon>Magnoliopsida</taxon>
        <taxon>eudicotyledons</taxon>
        <taxon>Gunneridae</taxon>
        <taxon>Pentapetalae</taxon>
        <taxon>rosids</taxon>
        <taxon>fabids</taxon>
        <taxon>Malpighiales</taxon>
        <taxon>Salicaceae</taxon>
        <taxon>Saliceae</taxon>
        <taxon>Populus</taxon>
    </lineage>
</organism>
<reference evidence="6 7" key="1">
    <citation type="journal article" date="2006" name="Science">
        <title>The genome of black cottonwood, Populus trichocarpa (Torr. &amp; Gray).</title>
        <authorList>
            <person name="Tuskan G.A."/>
            <person name="Difazio S."/>
            <person name="Jansson S."/>
            <person name="Bohlmann J."/>
            <person name="Grigoriev I."/>
            <person name="Hellsten U."/>
            <person name="Putnam N."/>
            <person name="Ralph S."/>
            <person name="Rombauts S."/>
            <person name="Salamov A."/>
            <person name="Schein J."/>
            <person name="Sterck L."/>
            <person name="Aerts A."/>
            <person name="Bhalerao R.R."/>
            <person name="Bhalerao R.P."/>
            <person name="Blaudez D."/>
            <person name="Boerjan W."/>
            <person name="Brun A."/>
            <person name="Brunner A."/>
            <person name="Busov V."/>
            <person name="Campbell M."/>
            <person name="Carlson J."/>
            <person name="Chalot M."/>
            <person name="Chapman J."/>
            <person name="Chen G.L."/>
            <person name="Cooper D."/>
            <person name="Coutinho P.M."/>
            <person name="Couturier J."/>
            <person name="Covert S."/>
            <person name="Cronk Q."/>
            <person name="Cunningham R."/>
            <person name="Davis J."/>
            <person name="Degroeve S."/>
            <person name="Dejardin A."/>
            <person name="Depamphilis C."/>
            <person name="Detter J."/>
            <person name="Dirks B."/>
            <person name="Dubchak I."/>
            <person name="Duplessis S."/>
            <person name="Ehlting J."/>
            <person name="Ellis B."/>
            <person name="Gendler K."/>
            <person name="Goodstein D."/>
            <person name="Gribskov M."/>
            <person name="Grimwood J."/>
            <person name="Groover A."/>
            <person name="Gunter L."/>
            <person name="Hamberger B."/>
            <person name="Heinze B."/>
            <person name="Helariutta Y."/>
            <person name="Henrissat B."/>
            <person name="Holligan D."/>
            <person name="Holt R."/>
            <person name="Huang W."/>
            <person name="Islam-Faridi N."/>
            <person name="Jones S."/>
            <person name="Jones-Rhoades M."/>
            <person name="Jorgensen R."/>
            <person name="Joshi C."/>
            <person name="Kangasjarvi J."/>
            <person name="Karlsson J."/>
            <person name="Kelleher C."/>
            <person name="Kirkpatrick R."/>
            <person name="Kirst M."/>
            <person name="Kohler A."/>
            <person name="Kalluri U."/>
            <person name="Larimer F."/>
            <person name="Leebens-Mack J."/>
            <person name="Leple J.C."/>
            <person name="Locascio P."/>
            <person name="Lou Y."/>
            <person name="Lucas S."/>
            <person name="Martin F."/>
            <person name="Montanini B."/>
            <person name="Napoli C."/>
            <person name="Nelson D.R."/>
            <person name="Nelson C."/>
            <person name="Nieminen K."/>
            <person name="Nilsson O."/>
            <person name="Pereda V."/>
            <person name="Peter G."/>
            <person name="Philippe R."/>
            <person name="Pilate G."/>
            <person name="Poliakov A."/>
            <person name="Razumovskaya J."/>
            <person name="Richardson P."/>
            <person name="Rinaldi C."/>
            <person name="Ritland K."/>
            <person name="Rouze P."/>
            <person name="Ryaboy D."/>
            <person name="Schmutz J."/>
            <person name="Schrader J."/>
            <person name="Segerman B."/>
            <person name="Shin H."/>
            <person name="Siddiqui A."/>
            <person name="Sterky F."/>
            <person name="Terry A."/>
            <person name="Tsai C.J."/>
            <person name="Uberbacher E."/>
            <person name="Unneberg P."/>
            <person name="Vahala J."/>
            <person name="Wall K."/>
            <person name="Wessler S."/>
            <person name="Yang G."/>
            <person name="Yin T."/>
            <person name="Douglas C."/>
            <person name="Marra M."/>
            <person name="Sandberg G."/>
            <person name="Van de Peer Y."/>
            <person name="Rokhsar D."/>
        </authorList>
    </citation>
    <scope>NUCLEOTIDE SEQUENCE [LARGE SCALE GENOMIC DNA]</scope>
    <source>
        <strain evidence="7">cv. Nisqually</strain>
    </source>
</reference>
<keyword evidence="7" id="KW-1185">Reference proteome</keyword>
<name>A0A3N7FVN3_POPTR</name>
<dbReference type="GO" id="GO:0005524">
    <property type="term" value="F:ATP binding"/>
    <property type="evidence" value="ECO:0007669"/>
    <property type="project" value="UniProtKB-KW"/>
</dbReference>
<feature type="binding site" evidence="4">
    <location>
        <begin position="194"/>
        <end position="198"/>
    </location>
    <ligand>
        <name>ATP</name>
        <dbReference type="ChEBI" id="CHEBI:30616"/>
    </ligand>
</feature>
<dbReference type="GO" id="GO:0016020">
    <property type="term" value="C:membrane"/>
    <property type="evidence" value="ECO:0000318"/>
    <property type="project" value="GO_Central"/>
</dbReference>
<dbReference type="GO" id="GO:0017110">
    <property type="term" value="F:nucleoside diphosphate phosphatase activity"/>
    <property type="evidence" value="ECO:0000318"/>
    <property type="project" value="GO_Central"/>
</dbReference>
<dbReference type="InterPro" id="IPR000407">
    <property type="entry name" value="GDA1_CD39_NTPase"/>
</dbReference>
<evidence type="ECO:0008006" key="8">
    <source>
        <dbReference type="Google" id="ProtNLM"/>
    </source>
</evidence>
<sequence length="295" mass="32099">MGLIPLALLLMVFVLPPSAEYEHSTNRKILPILKHLDSSRYAVGFDAGSRVHVFCFDHGLALLPVGNGTAVEFFALVKPGLSAYADDPQAAAESLVPLLEEAERAVPQAWRPETPVRVGATAGLRSSEGNKSEKILQAVRDLLRDRSTLKSEADGVSILKGSQEGSFMWMAINYLVGNLGKKYSDTVGIVDLGGGSVQMAYTISQENAANAPQKPDGQDPYVKELTLKGNEYYLYVHSYLYCGLLAARDEILKVSKDSGNPCILVGYEVLADRVGNFKRMNVELQTFKLCKVGSK</sequence>
<feature type="chain" id="PRO_5017967075" description="Apyrase" evidence="5">
    <location>
        <begin position="22"/>
        <end position="295"/>
    </location>
</feature>
<dbReference type="Gramene" id="Potri.013G053700.5.v4.1">
    <property type="protein sequence ID" value="Potri.013G053700.5.v4.1"/>
    <property type="gene ID" value="Potri.013G053700.v4.1"/>
</dbReference>
<dbReference type="Gene3D" id="3.30.420.40">
    <property type="match status" value="1"/>
</dbReference>
<evidence type="ECO:0000313" key="6">
    <source>
        <dbReference type="EMBL" id="RQO99013.1"/>
    </source>
</evidence>
<dbReference type="PANTHER" id="PTHR11782">
    <property type="entry name" value="ADENOSINE/GUANOSINE DIPHOSPHATASE"/>
    <property type="match status" value="1"/>
</dbReference>
<dbReference type="OMA" id="NVYAHRN"/>
<dbReference type="EMBL" id="CM009302">
    <property type="protein sequence ID" value="RQO99013.1"/>
    <property type="molecule type" value="Genomic_DNA"/>
</dbReference>